<sequence>MKSKLGEGYFTDDHFIFKLNEPMVCLSNAPHNSGLCKANGFFFMQVDENYSGDYKTDCRRFEDEYGLKDFVGFMTATLIKKTLTHTKIGDVEVFVTVGLKNKAIVGESNENGWGTVNMVILIDRGVTIGCLVNAVMTAIEAKTYTLLKLVNATGTTSDCIAVFGFEGEEEWAGTATKLGFYIGRAVRTALEEGVRRWFSLKTF</sequence>
<evidence type="ECO:0000313" key="2">
    <source>
        <dbReference type="Proteomes" id="UP000001901"/>
    </source>
</evidence>
<dbReference type="AlphaFoldDB" id="D2RGF2"/>
<dbReference type="eggNOG" id="arCOG01870">
    <property type="taxonomic scope" value="Archaea"/>
</dbReference>
<dbReference type="KEGG" id="apo:Arcpr_0307"/>
<dbReference type="PaxDb" id="572546-Arcpr_0307"/>
<keyword evidence="2" id="KW-1185">Reference proteome</keyword>
<dbReference type="STRING" id="572546.Arcpr_0307"/>
<dbReference type="Pfam" id="PF01955">
    <property type="entry name" value="CbiZ"/>
    <property type="match status" value="1"/>
</dbReference>
<dbReference type="PANTHER" id="PTHR35336">
    <property type="entry name" value="ADENOSYLCOBINAMIDE AMIDOHYDROLASE"/>
    <property type="match status" value="1"/>
</dbReference>
<proteinExistence type="predicted"/>
<name>D2RGF2_ARCPA</name>
<dbReference type="Proteomes" id="UP000001901">
    <property type="component" value="Chromosome"/>
</dbReference>
<dbReference type="InterPro" id="IPR002808">
    <property type="entry name" value="AdoCbi_amidolase"/>
</dbReference>
<accession>D2RGF2</accession>
<organism evidence="1 2">
    <name type="scientific">Archaeoglobus profundus (strain DSM 5631 / JCM 9629 / NBRC 100127 / Av18)</name>
    <dbReference type="NCBI Taxonomy" id="572546"/>
    <lineage>
        <taxon>Archaea</taxon>
        <taxon>Methanobacteriati</taxon>
        <taxon>Methanobacteriota</taxon>
        <taxon>Archaeoglobi</taxon>
        <taxon>Archaeoglobales</taxon>
        <taxon>Archaeoglobaceae</taxon>
        <taxon>Archaeoglobus</taxon>
    </lineage>
</organism>
<dbReference type="PANTHER" id="PTHR35336:SF5">
    <property type="entry name" value="ADENOSYLCOBINAMIDE AMIDOHYDROLASE"/>
    <property type="match status" value="1"/>
</dbReference>
<dbReference type="RefSeq" id="WP_012939713.1">
    <property type="nucleotide sequence ID" value="NC_013741.1"/>
</dbReference>
<dbReference type="InterPro" id="IPR052209">
    <property type="entry name" value="CbiZ"/>
</dbReference>
<gene>
    <name evidence="1" type="ordered locus">Arcpr_0307</name>
</gene>
<evidence type="ECO:0000313" key="1">
    <source>
        <dbReference type="EMBL" id="ADB57377.1"/>
    </source>
</evidence>
<dbReference type="EMBL" id="CP001857">
    <property type="protein sequence ID" value="ADB57377.1"/>
    <property type="molecule type" value="Genomic_DNA"/>
</dbReference>
<protein>
    <recommendedName>
        <fullName evidence="3">Adenosylcobinamide amidohydrolase</fullName>
    </recommendedName>
</protein>
<dbReference type="GeneID" id="8738960"/>
<evidence type="ECO:0008006" key="3">
    <source>
        <dbReference type="Google" id="ProtNLM"/>
    </source>
</evidence>
<dbReference type="OrthoDB" id="157452at2157"/>
<reference evidence="1 2" key="1">
    <citation type="journal article" date="2010" name="Stand. Genomic Sci.">
        <title>Complete genome sequence of Archaeoglobus profundus type strain (AV18).</title>
        <authorList>
            <person name="von Jan M."/>
            <person name="Lapidus A."/>
            <person name="Del Rio T.G."/>
            <person name="Copeland A."/>
            <person name="Tice H."/>
            <person name="Cheng J.F."/>
            <person name="Lucas S."/>
            <person name="Chen F."/>
            <person name="Nolan M."/>
            <person name="Goodwin L."/>
            <person name="Han C."/>
            <person name="Pitluck S."/>
            <person name="Liolios K."/>
            <person name="Ivanova N."/>
            <person name="Mavromatis K."/>
            <person name="Ovchinnikova G."/>
            <person name="Chertkov O."/>
            <person name="Pati A."/>
            <person name="Chen A."/>
            <person name="Palaniappan K."/>
            <person name="Land M."/>
            <person name="Hauser L."/>
            <person name="Chang Y.J."/>
            <person name="Jeffries C.D."/>
            <person name="Saunders E."/>
            <person name="Brettin T."/>
            <person name="Detter J.C."/>
            <person name="Chain P."/>
            <person name="Eichinger K."/>
            <person name="Huber H."/>
            <person name="Spring S."/>
            <person name="Rohde M."/>
            <person name="Goker M."/>
            <person name="Wirth R."/>
            <person name="Woyke T."/>
            <person name="Bristow J."/>
            <person name="Eisen J.A."/>
            <person name="Markowitz V."/>
            <person name="Hugenholtz P."/>
            <person name="Kyrpides N.C."/>
            <person name="Klenk H.P."/>
        </authorList>
    </citation>
    <scope>NUCLEOTIDE SEQUENCE [LARGE SCALE GENOMIC DNA]</scope>
    <source>
        <strain evidence="2">DSM 5631 / JCM 9629 / NBRC 100127 / Av18</strain>
    </source>
</reference>
<dbReference type="HOGENOM" id="CLU_1393641_0_0_2"/>